<organism evidence="2 3">
    <name type="scientific">Alkalibacillus filiformis</name>
    <dbReference type="NCBI Taxonomy" id="200990"/>
    <lineage>
        <taxon>Bacteria</taxon>
        <taxon>Bacillati</taxon>
        <taxon>Bacillota</taxon>
        <taxon>Bacilli</taxon>
        <taxon>Bacillales</taxon>
        <taxon>Bacillaceae</taxon>
        <taxon>Alkalibacillus</taxon>
    </lineage>
</organism>
<accession>A0ABU0DPE9</accession>
<feature type="signal peptide" evidence="1">
    <location>
        <begin position="1"/>
        <end position="21"/>
    </location>
</feature>
<keyword evidence="1" id="KW-0732">Signal</keyword>
<evidence type="ECO:0000256" key="1">
    <source>
        <dbReference type="SAM" id="SignalP"/>
    </source>
</evidence>
<evidence type="ECO:0000313" key="3">
    <source>
        <dbReference type="Proteomes" id="UP001236723"/>
    </source>
</evidence>
<dbReference type="EMBL" id="JAUSUP010000001">
    <property type="protein sequence ID" value="MDQ0350333.1"/>
    <property type="molecule type" value="Genomic_DNA"/>
</dbReference>
<keyword evidence="3" id="KW-1185">Reference proteome</keyword>
<proteinExistence type="predicted"/>
<reference evidence="2 3" key="1">
    <citation type="submission" date="2023-07" db="EMBL/GenBank/DDBJ databases">
        <title>Genomic Encyclopedia of Type Strains, Phase IV (KMG-IV): sequencing the most valuable type-strain genomes for metagenomic binning, comparative biology and taxonomic classification.</title>
        <authorList>
            <person name="Goeker M."/>
        </authorList>
    </citation>
    <scope>NUCLEOTIDE SEQUENCE [LARGE SCALE GENOMIC DNA]</scope>
    <source>
        <strain evidence="2 3">DSM 15448</strain>
    </source>
</reference>
<comment type="caution">
    <text evidence="2">The sequence shown here is derived from an EMBL/GenBank/DDBJ whole genome shotgun (WGS) entry which is preliminary data.</text>
</comment>
<dbReference type="PROSITE" id="PS51257">
    <property type="entry name" value="PROKAR_LIPOPROTEIN"/>
    <property type="match status" value="1"/>
</dbReference>
<name>A0ABU0DPE9_9BACI</name>
<sequence length="131" mass="14876">MKINSVKVFTMLILTSLVLTACYSDYEELSFKHETEHWEVEYFVSIRGGDSENVSLIMEYIGEGEPPESISYSVDAMSSSRSGEDMFIRNGVFNTSMGSCTDCEVTQENAKIDVNIRWEDNNESMVLKLED</sequence>
<gene>
    <name evidence="2" type="ORF">J2R98_000136</name>
</gene>
<evidence type="ECO:0008006" key="4">
    <source>
        <dbReference type="Google" id="ProtNLM"/>
    </source>
</evidence>
<feature type="chain" id="PRO_5046195078" description="Lipoprotein" evidence="1">
    <location>
        <begin position="22"/>
        <end position="131"/>
    </location>
</feature>
<protein>
    <recommendedName>
        <fullName evidence="4">Lipoprotein</fullName>
    </recommendedName>
</protein>
<evidence type="ECO:0000313" key="2">
    <source>
        <dbReference type="EMBL" id="MDQ0350333.1"/>
    </source>
</evidence>
<dbReference type="RefSeq" id="WP_307065089.1">
    <property type="nucleotide sequence ID" value="NZ_JAUSUP010000001.1"/>
</dbReference>
<dbReference type="Proteomes" id="UP001236723">
    <property type="component" value="Unassembled WGS sequence"/>
</dbReference>